<dbReference type="PROSITE" id="PS51257">
    <property type="entry name" value="PROKAR_LIPOPROTEIN"/>
    <property type="match status" value="1"/>
</dbReference>
<sequence>MRNGLFLIIFLSMISCIDKKAEIKNSEIVKTDVTKKPSEQENKQKITESKEIHSYTETFADSTKIAFPGKYKIEITQTEVDTLITVYFKLFQKADNKWKLIQNDALRKESEIPLLTEIKDFNNDGLNDFTIHYDAAARGANDIRKLFIFSKKENQFIEIKNSDNYPNLAYNEKLNCIDALSVYAGSTTTFLKLSKNTLTEFARVDIMDGQVESFVIKNNKETKIYSGAYTGSSDEMIRFSNYNPLEE</sequence>
<dbReference type="NCBIfam" id="NF047539">
    <property type="entry name" value="XAC2610_fam"/>
    <property type="match status" value="1"/>
</dbReference>
<protein>
    <recommendedName>
        <fullName evidence="3">Lipoprotein</fullName>
    </recommendedName>
</protein>
<comment type="caution">
    <text evidence="1">The sequence shown here is derived from an EMBL/GenBank/DDBJ whole genome shotgun (WGS) entry which is preliminary data.</text>
</comment>
<dbReference type="InterPro" id="IPR058087">
    <property type="entry name" value="XAC2610_dom"/>
</dbReference>
<name>A0ABR9TIP4_9FLAO</name>
<evidence type="ECO:0008006" key="3">
    <source>
        <dbReference type="Google" id="ProtNLM"/>
    </source>
</evidence>
<evidence type="ECO:0000313" key="2">
    <source>
        <dbReference type="Proteomes" id="UP000640614"/>
    </source>
</evidence>
<evidence type="ECO:0000313" key="1">
    <source>
        <dbReference type="EMBL" id="MBE8724719.1"/>
    </source>
</evidence>
<accession>A0ABR9TIP4</accession>
<dbReference type="Proteomes" id="UP000640614">
    <property type="component" value="Unassembled WGS sequence"/>
</dbReference>
<reference evidence="1 2" key="1">
    <citation type="submission" date="2018-07" db="EMBL/GenBank/DDBJ databases">
        <title>Genome assembly of strain KB82.</title>
        <authorList>
            <person name="Kukolya J."/>
            <person name="Horvath B."/>
            <person name="Nagy I."/>
            <person name="Toth A."/>
        </authorList>
    </citation>
    <scope>NUCLEOTIDE SEQUENCE [LARGE SCALE GENOMIC DNA]</scope>
    <source>
        <strain evidence="1 2">Kb82</strain>
    </source>
</reference>
<dbReference type="EMBL" id="PRDM01000001">
    <property type="protein sequence ID" value="MBE8724719.1"/>
    <property type="molecule type" value="Genomic_DNA"/>
</dbReference>
<gene>
    <name evidence="1" type="ORF">C4F50_07115</name>
</gene>
<dbReference type="RefSeq" id="WP_193845695.1">
    <property type="nucleotide sequence ID" value="NZ_PRDM01000001.1"/>
</dbReference>
<keyword evidence="2" id="KW-1185">Reference proteome</keyword>
<organism evidence="1 2">
    <name type="scientific">Flavobacterium hungaricum</name>
    <dbReference type="NCBI Taxonomy" id="2082725"/>
    <lineage>
        <taxon>Bacteria</taxon>
        <taxon>Pseudomonadati</taxon>
        <taxon>Bacteroidota</taxon>
        <taxon>Flavobacteriia</taxon>
        <taxon>Flavobacteriales</taxon>
        <taxon>Flavobacteriaceae</taxon>
        <taxon>Flavobacterium</taxon>
    </lineage>
</organism>
<proteinExistence type="predicted"/>